<keyword evidence="5" id="KW-1185">Reference proteome</keyword>
<name>A0A0D3IDV5_EMIH1</name>
<protein>
    <recommendedName>
        <fullName evidence="3">PH domain-containing protein</fullName>
    </recommendedName>
</protein>
<dbReference type="GeneID" id="17255551"/>
<dbReference type="Pfam" id="PF00169">
    <property type="entry name" value="PH"/>
    <property type="match status" value="1"/>
</dbReference>
<dbReference type="InterPro" id="IPR001849">
    <property type="entry name" value="PH_domain"/>
</dbReference>
<dbReference type="SMART" id="SM00233">
    <property type="entry name" value="PH"/>
    <property type="match status" value="1"/>
</dbReference>
<organism evidence="4 5">
    <name type="scientific">Emiliania huxleyi (strain CCMP1516)</name>
    <dbReference type="NCBI Taxonomy" id="280463"/>
    <lineage>
        <taxon>Eukaryota</taxon>
        <taxon>Haptista</taxon>
        <taxon>Haptophyta</taxon>
        <taxon>Prymnesiophyceae</taxon>
        <taxon>Isochrysidales</taxon>
        <taxon>Noelaerhabdaceae</taxon>
        <taxon>Emiliania</taxon>
    </lineage>
</organism>
<evidence type="ECO:0000256" key="2">
    <source>
        <dbReference type="SAM" id="Phobius"/>
    </source>
</evidence>
<dbReference type="HOGENOM" id="CLU_726532_0_0_1"/>
<dbReference type="PROSITE" id="PS50003">
    <property type="entry name" value="PH_DOMAIN"/>
    <property type="match status" value="1"/>
</dbReference>
<dbReference type="Gene3D" id="2.30.29.30">
    <property type="entry name" value="Pleckstrin-homology domain (PH domain)/Phosphotyrosine-binding domain (PTB)"/>
    <property type="match status" value="1"/>
</dbReference>
<feature type="compositionally biased region" description="Basic and acidic residues" evidence="1">
    <location>
        <begin position="289"/>
        <end position="308"/>
    </location>
</feature>
<dbReference type="Proteomes" id="UP000013827">
    <property type="component" value="Unassembled WGS sequence"/>
</dbReference>
<proteinExistence type="predicted"/>
<feature type="domain" description="PH" evidence="3">
    <location>
        <begin position="327"/>
        <end position="425"/>
    </location>
</feature>
<feature type="transmembrane region" description="Helical" evidence="2">
    <location>
        <begin position="72"/>
        <end position="91"/>
    </location>
</feature>
<keyword evidence="2" id="KW-1133">Transmembrane helix</keyword>
<dbReference type="EnsemblProtists" id="EOD09440">
    <property type="protein sequence ID" value="EOD09440"/>
    <property type="gene ID" value="EMIHUDRAFT_448361"/>
</dbReference>
<accession>A0A0D3IDV5</accession>
<dbReference type="PaxDb" id="2903-EOD09440"/>
<feature type="region of interest" description="Disordered" evidence="1">
    <location>
        <begin position="281"/>
        <end position="316"/>
    </location>
</feature>
<evidence type="ECO:0000256" key="1">
    <source>
        <dbReference type="SAM" id="MobiDB-lite"/>
    </source>
</evidence>
<evidence type="ECO:0000313" key="4">
    <source>
        <dbReference type="EnsemblProtists" id="EOD09440"/>
    </source>
</evidence>
<reference evidence="4" key="2">
    <citation type="submission" date="2024-10" db="UniProtKB">
        <authorList>
            <consortium name="EnsemblProtists"/>
        </authorList>
    </citation>
    <scope>IDENTIFICATION</scope>
</reference>
<dbReference type="RefSeq" id="XP_005761869.1">
    <property type="nucleotide sequence ID" value="XM_005761812.1"/>
</dbReference>
<dbReference type="SUPFAM" id="SSF50729">
    <property type="entry name" value="PH domain-like"/>
    <property type="match status" value="1"/>
</dbReference>
<feature type="transmembrane region" description="Helical" evidence="2">
    <location>
        <begin position="129"/>
        <end position="146"/>
    </location>
</feature>
<reference evidence="5" key="1">
    <citation type="journal article" date="2013" name="Nature">
        <title>Pan genome of the phytoplankton Emiliania underpins its global distribution.</title>
        <authorList>
            <person name="Read B.A."/>
            <person name="Kegel J."/>
            <person name="Klute M.J."/>
            <person name="Kuo A."/>
            <person name="Lefebvre S.C."/>
            <person name="Maumus F."/>
            <person name="Mayer C."/>
            <person name="Miller J."/>
            <person name="Monier A."/>
            <person name="Salamov A."/>
            <person name="Young J."/>
            <person name="Aguilar M."/>
            <person name="Claverie J.M."/>
            <person name="Frickenhaus S."/>
            <person name="Gonzalez K."/>
            <person name="Herman E.K."/>
            <person name="Lin Y.C."/>
            <person name="Napier J."/>
            <person name="Ogata H."/>
            <person name="Sarno A.F."/>
            <person name="Shmutz J."/>
            <person name="Schroeder D."/>
            <person name="de Vargas C."/>
            <person name="Verret F."/>
            <person name="von Dassow P."/>
            <person name="Valentin K."/>
            <person name="Van de Peer Y."/>
            <person name="Wheeler G."/>
            <person name="Dacks J.B."/>
            <person name="Delwiche C.F."/>
            <person name="Dyhrman S.T."/>
            <person name="Glockner G."/>
            <person name="John U."/>
            <person name="Richards T."/>
            <person name="Worden A.Z."/>
            <person name="Zhang X."/>
            <person name="Grigoriev I.V."/>
            <person name="Allen A.E."/>
            <person name="Bidle K."/>
            <person name="Borodovsky M."/>
            <person name="Bowler C."/>
            <person name="Brownlee C."/>
            <person name="Cock J.M."/>
            <person name="Elias M."/>
            <person name="Gladyshev V.N."/>
            <person name="Groth M."/>
            <person name="Guda C."/>
            <person name="Hadaegh A."/>
            <person name="Iglesias-Rodriguez M.D."/>
            <person name="Jenkins J."/>
            <person name="Jones B.M."/>
            <person name="Lawson T."/>
            <person name="Leese F."/>
            <person name="Lindquist E."/>
            <person name="Lobanov A."/>
            <person name="Lomsadze A."/>
            <person name="Malik S.B."/>
            <person name="Marsh M.E."/>
            <person name="Mackinder L."/>
            <person name="Mock T."/>
            <person name="Mueller-Roeber B."/>
            <person name="Pagarete A."/>
            <person name="Parker M."/>
            <person name="Probert I."/>
            <person name="Quesneville H."/>
            <person name="Raines C."/>
            <person name="Rensing S.A."/>
            <person name="Riano-Pachon D.M."/>
            <person name="Richier S."/>
            <person name="Rokitta S."/>
            <person name="Shiraiwa Y."/>
            <person name="Soanes D.M."/>
            <person name="van der Giezen M."/>
            <person name="Wahlund T.M."/>
            <person name="Williams B."/>
            <person name="Wilson W."/>
            <person name="Wolfe G."/>
            <person name="Wurch L.L."/>
        </authorList>
    </citation>
    <scope>NUCLEOTIDE SEQUENCE</scope>
</reference>
<dbReference type="InterPro" id="IPR011993">
    <property type="entry name" value="PH-like_dom_sf"/>
</dbReference>
<feature type="region of interest" description="Disordered" evidence="1">
    <location>
        <begin position="217"/>
        <end position="243"/>
    </location>
</feature>
<dbReference type="CDD" id="cd00821">
    <property type="entry name" value="PH"/>
    <property type="match status" value="1"/>
</dbReference>
<dbReference type="KEGG" id="ehx:EMIHUDRAFT_448361"/>
<dbReference type="AlphaFoldDB" id="A0A0D3IDV5"/>
<evidence type="ECO:0000259" key="3">
    <source>
        <dbReference type="PROSITE" id="PS50003"/>
    </source>
</evidence>
<keyword evidence="2" id="KW-0812">Transmembrane</keyword>
<keyword evidence="2" id="KW-0472">Membrane</keyword>
<sequence>MGMLEAEQQMWVANQKRDLLELRHRQIHARVDLLNQLNTQAMLVAGSAVASLGGESLETIDAVWATATVLDFIFVASTAATLCFSLWVIFISSNLIMLSQMTALTGHSAYDVKTADEILERRINQVRSFYLLALVTLLVSALSMVWMNCTHWNSLISTVIFAVVVVHAVHTLRETSAEFQRSTSFDGGDDTHLLQCINSAWPPGCCRRRDAQRARSVRFHGRRERVASGRSRAGRPEGSSAGRREAYGGWVLKSKPHAGPLRSKVRPSAIDLFRAAIAASRPIGQPSDRSARHAAAEPRADGGEEHAARSAHPPFLPPAGPLHDRCWLVLRDTTLAWYNSEDEHTLQTPPKEVVSLQGYIVRETMEPEPSCGAALIVMPRSALAAATSAVTTDQAAALAPKSWYMRAETDEETRRWRDMLNVAIRQAARPALGQSGADAQRGPGGVIGGALL</sequence>
<evidence type="ECO:0000313" key="5">
    <source>
        <dbReference type="Proteomes" id="UP000013827"/>
    </source>
</evidence>